<dbReference type="EMBL" id="CAFBLP010000006">
    <property type="protein sequence ID" value="CAB4862985.1"/>
    <property type="molecule type" value="Genomic_DNA"/>
</dbReference>
<gene>
    <name evidence="1" type="ORF">UFOPK3376_00373</name>
</gene>
<sequence length="79" mass="8404">MSFEVHVIVTFRTPPHEAVMTALDHQFGQALHEHGSKLVSLSEHVSVADETDAVEFVRALVLAAIPPGSTITSISATPA</sequence>
<organism evidence="1">
    <name type="scientific">freshwater metagenome</name>
    <dbReference type="NCBI Taxonomy" id="449393"/>
    <lineage>
        <taxon>unclassified sequences</taxon>
        <taxon>metagenomes</taxon>
        <taxon>ecological metagenomes</taxon>
    </lineage>
</organism>
<dbReference type="AlphaFoldDB" id="A0A6J7D1L1"/>
<proteinExistence type="predicted"/>
<protein>
    <submittedName>
        <fullName evidence="1">Unannotated protein</fullName>
    </submittedName>
</protein>
<name>A0A6J7D1L1_9ZZZZ</name>
<reference evidence="1" key="1">
    <citation type="submission" date="2020-05" db="EMBL/GenBank/DDBJ databases">
        <authorList>
            <person name="Chiriac C."/>
            <person name="Salcher M."/>
            <person name="Ghai R."/>
            <person name="Kavagutti S V."/>
        </authorList>
    </citation>
    <scope>NUCLEOTIDE SEQUENCE</scope>
</reference>
<evidence type="ECO:0000313" key="1">
    <source>
        <dbReference type="EMBL" id="CAB4862985.1"/>
    </source>
</evidence>
<accession>A0A6J7D1L1</accession>